<dbReference type="HOGENOM" id="CLU_067767_0_0_2"/>
<dbReference type="Gene3D" id="3.30.70.20">
    <property type="match status" value="1"/>
</dbReference>
<keyword evidence="3" id="KW-1185">Reference proteome</keyword>
<dbReference type="InterPro" id="IPR017896">
    <property type="entry name" value="4Fe4S_Fe-S-bd"/>
</dbReference>
<dbReference type="InterPro" id="IPR027417">
    <property type="entry name" value="P-loop_NTPase"/>
</dbReference>
<dbReference type="Pfam" id="PF00037">
    <property type="entry name" value="Fer4"/>
    <property type="match status" value="2"/>
</dbReference>
<proteinExistence type="predicted"/>
<dbReference type="RefSeq" id="WP_013142436.1">
    <property type="nucleotide sequence ID" value="NC_014205.1"/>
</dbReference>
<dbReference type="GeneID" id="9233379"/>
<evidence type="ECO:0000259" key="1">
    <source>
        <dbReference type="PROSITE" id="PS51379"/>
    </source>
</evidence>
<name>D7DAP1_STAHD</name>
<dbReference type="GO" id="GO:0016491">
    <property type="term" value="F:oxidoreductase activity"/>
    <property type="evidence" value="ECO:0007669"/>
    <property type="project" value="UniProtKB-ARBA"/>
</dbReference>
<dbReference type="Proteomes" id="UP000002573">
    <property type="component" value="Chromosome"/>
</dbReference>
<evidence type="ECO:0000313" key="2">
    <source>
        <dbReference type="EMBL" id="ADI31238.1"/>
    </source>
</evidence>
<dbReference type="SUPFAM" id="SSF54862">
    <property type="entry name" value="4Fe-4S ferredoxins"/>
    <property type="match status" value="1"/>
</dbReference>
<dbReference type="eggNOG" id="arCOG04073">
    <property type="taxonomic scope" value="Archaea"/>
</dbReference>
<reference evidence="3" key="1">
    <citation type="submission" date="2010-05" db="EMBL/GenBank/DDBJ databases">
        <title>Complete sequence of Staphylothermus hellenicus DSM 12710.</title>
        <authorList>
            <consortium name="US DOE Joint Genome Institute"/>
            <person name="Lucas S."/>
            <person name="Copeland A."/>
            <person name="Lapidus A."/>
            <person name="Cheng J.-F."/>
            <person name="Bruce D."/>
            <person name="Goodwin L."/>
            <person name="Pitluck S."/>
            <person name="Davenport K."/>
            <person name="Detter J.C."/>
            <person name="Han C."/>
            <person name="Tapia R."/>
            <person name="Larimer F."/>
            <person name="Land M."/>
            <person name="Hauser L."/>
            <person name="Kyrpides N."/>
            <person name="Mikhailova N."/>
            <person name="Anderson I.J."/>
            <person name="Woyke T."/>
        </authorList>
    </citation>
    <scope>NUCLEOTIDE SEQUENCE [LARGE SCALE GENOMIC DNA]</scope>
    <source>
        <strain evidence="3">DSM 12710 / JCM 10830 / BK20S6-10-b1 / P8</strain>
    </source>
</reference>
<dbReference type="PANTHER" id="PTHR43063:SF1">
    <property type="entry name" value="4FE-4S CLUSTER CONTAINING PARA FAMILY ATPASE PROTEIN"/>
    <property type="match status" value="1"/>
</dbReference>
<evidence type="ECO:0000313" key="3">
    <source>
        <dbReference type="Proteomes" id="UP000002573"/>
    </source>
</evidence>
<dbReference type="Gene3D" id="3.40.50.300">
    <property type="entry name" value="P-loop containing nucleotide triphosphate hydrolases"/>
    <property type="match status" value="2"/>
</dbReference>
<dbReference type="SUPFAM" id="SSF52540">
    <property type="entry name" value="P-loop containing nucleoside triphosphate hydrolases"/>
    <property type="match status" value="1"/>
</dbReference>
<feature type="domain" description="4Fe-4S ferredoxin-type" evidence="1">
    <location>
        <begin position="63"/>
        <end position="92"/>
    </location>
</feature>
<dbReference type="AlphaFoldDB" id="D7DAP1"/>
<dbReference type="EMBL" id="CP002051">
    <property type="protein sequence ID" value="ADI31238.1"/>
    <property type="molecule type" value="Genomic_DNA"/>
</dbReference>
<dbReference type="STRING" id="591019.Shell_0090"/>
<dbReference type="InterPro" id="IPR017900">
    <property type="entry name" value="4Fe4S_Fe_S_CS"/>
</dbReference>
<protein>
    <submittedName>
        <fullName evidence="2">Cobyrinic acid ac-diamide synthase</fullName>
    </submittedName>
</protein>
<dbReference type="PROSITE" id="PS51379">
    <property type="entry name" value="4FE4S_FER_2"/>
    <property type="match status" value="2"/>
</dbReference>
<sequence>MQRQITVTGGKGGTGKSFVATNLAVLLSDRYATVLADLDLEAPNDHVLLGVKKLENEEPIKAFLPFIDTKKCTKCGVCAKICDTGAILMPPNSFPVIFPRLCSGCKACYYACPYNAILKGYHVLGYSYVTKVTIHNHSFTLVTGILREGEEHVPPAVAATKNRAKNIDHELMIVDTGAGTGNQISIALQGSDQVIAVTEATPLGLHDLESILKVTSDMNLETIVVINRYGLGRTDKHIETMKKYNVRTYFTIPYHVDAVESYVKGKPIVIYKPDSIVSKSIYQIYEYIAKEVLEK</sequence>
<dbReference type="OrthoDB" id="65817at2157"/>
<dbReference type="KEGG" id="shc:Shell_0090"/>
<dbReference type="PROSITE" id="PS00198">
    <property type="entry name" value="4FE4S_FER_1"/>
    <property type="match status" value="1"/>
</dbReference>
<gene>
    <name evidence="2" type="ordered locus">Shell_0090</name>
</gene>
<feature type="domain" description="4Fe-4S ferredoxin-type" evidence="1">
    <location>
        <begin position="93"/>
        <end position="122"/>
    </location>
</feature>
<dbReference type="InterPro" id="IPR002586">
    <property type="entry name" value="CobQ/CobB/MinD/ParA_Nub-bd_dom"/>
</dbReference>
<dbReference type="PANTHER" id="PTHR43063">
    <property type="entry name" value="4FE-4S CLUSTER CONTAINING PARA FAMILY ATPASE PROTEIN"/>
    <property type="match status" value="1"/>
</dbReference>
<reference evidence="2 3" key="2">
    <citation type="journal article" date="2011" name="Stand. Genomic Sci.">
        <title>Complete genome sequence of Staphylothermus hellenicus P8.</title>
        <authorList>
            <person name="Anderson I."/>
            <person name="Wirth R."/>
            <person name="Lucas S."/>
            <person name="Copeland A."/>
            <person name="Lapidus A."/>
            <person name="Cheng J.F."/>
            <person name="Goodwin L."/>
            <person name="Pitluck S."/>
            <person name="Davenport K."/>
            <person name="Detter J.C."/>
            <person name="Han C."/>
            <person name="Tapia R."/>
            <person name="Land M."/>
            <person name="Hauser L."/>
            <person name="Pati A."/>
            <person name="Mikhailova N."/>
            <person name="Woyke T."/>
            <person name="Klenk H.P."/>
            <person name="Kyrpides N."/>
            <person name="Ivanova N."/>
        </authorList>
    </citation>
    <scope>NUCLEOTIDE SEQUENCE [LARGE SCALE GENOMIC DNA]</scope>
    <source>
        <strain evidence="3">DSM 12710 / JCM 10830 / BK20S6-10-b1 / P8</strain>
    </source>
</reference>
<accession>D7DAP1</accession>
<dbReference type="Pfam" id="PF01656">
    <property type="entry name" value="CbiA"/>
    <property type="match status" value="1"/>
</dbReference>
<organism evidence="2 3">
    <name type="scientific">Staphylothermus hellenicus (strain DSM 12710 / JCM 10830 / BK20S6-10-b1 / P8)</name>
    <dbReference type="NCBI Taxonomy" id="591019"/>
    <lineage>
        <taxon>Archaea</taxon>
        <taxon>Thermoproteota</taxon>
        <taxon>Thermoprotei</taxon>
        <taxon>Desulfurococcales</taxon>
        <taxon>Desulfurococcaceae</taxon>
        <taxon>Staphylothermus</taxon>
    </lineage>
</organism>